<evidence type="ECO:0000259" key="2">
    <source>
        <dbReference type="PROSITE" id="PS50943"/>
    </source>
</evidence>
<dbReference type="Proteomes" id="UP001589535">
    <property type="component" value="Unassembled WGS sequence"/>
</dbReference>
<dbReference type="RefSeq" id="WP_378197653.1">
    <property type="nucleotide sequence ID" value="NZ_JBHMBK010000018.1"/>
</dbReference>
<dbReference type="SMART" id="SM00530">
    <property type="entry name" value="HTH_XRE"/>
    <property type="match status" value="1"/>
</dbReference>
<accession>A0ABV5U827</accession>
<comment type="caution">
    <text evidence="3">The sequence shown here is derived from an EMBL/GenBank/DDBJ whole genome shotgun (WGS) entry which is preliminary data.</text>
</comment>
<name>A0ABV5U827_9PSEU</name>
<evidence type="ECO:0000313" key="4">
    <source>
        <dbReference type="Proteomes" id="UP001589535"/>
    </source>
</evidence>
<gene>
    <name evidence="3" type="ORF">ACFFTO_23905</name>
</gene>
<dbReference type="SUPFAM" id="SSF47413">
    <property type="entry name" value="lambda repressor-like DNA-binding domains"/>
    <property type="match status" value="1"/>
</dbReference>
<feature type="domain" description="HTH cro/C1-type" evidence="2">
    <location>
        <begin position="10"/>
        <end position="64"/>
    </location>
</feature>
<dbReference type="Gene3D" id="1.10.260.40">
    <property type="entry name" value="lambda repressor-like DNA-binding domains"/>
    <property type="match status" value="1"/>
</dbReference>
<protein>
    <submittedName>
        <fullName evidence="3">Helix-turn-helix domain-containing protein</fullName>
    </submittedName>
</protein>
<organism evidence="3 4">
    <name type="scientific">Amycolatopsis plumensis</name>
    <dbReference type="NCBI Taxonomy" id="236508"/>
    <lineage>
        <taxon>Bacteria</taxon>
        <taxon>Bacillati</taxon>
        <taxon>Actinomycetota</taxon>
        <taxon>Actinomycetes</taxon>
        <taxon>Pseudonocardiales</taxon>
        <taxon>Pseudonocardiaceae</taxon>
        <taxon>Amycolatopsis</taxon>
    </lineage>
</organism>
<evidence type="ECO:0000256" key="1">
    <source>
        <dbReference type="SAM" id="MobiDB-lite"/>
    </source>
</evidence>
<dbReference type="Pfam" id="PF01381">
    <property type="entry name" value="HTH_3"/>
    <property type="match status" value="1"/>
</dbReference>
<dbReference type="EMBL" id="JBHMBK010000018">
    <property type="protein sequence ID" value="MFB9687236.1"/>
    <property type="molecule type" value="Genomic_DNA"/>
</dbReference>
<dbReference type="InterPro" id="IPR001387">
    <property type="entry name" value="Cro/C1-type_HTH"/>
</dbReference>
<dbReference type="InterPro" id="IPR010982">
    <property type="entry name" value="Lambda_DNA-bd_dom_sf"/>
</dbReference>
<proteinExistence type="predicted"/>
<feature type="compositionally biased region" description="Basic and acidic residues" evidence="1">
    <location>
        <begin position="134"/>
        <end position="148"/>
    </location>
</feature>
<evidence type="ECO:0000313" key="3">
    <source>
        <dbReference type="EMBL" id="MFB9687236.1"/>
    </source>
</evidence>
<reference evidence="3 4" key="1">
    <citation type="submission" date="2024-09" db="EMBL/GenBank/DDBJ databases">
        <authorList>
            <person name="Sun Q."/>
            <person name="Mori K."/>
        </authorList>
    </citation>
    <scope>NUCLEOTIDE SEQUENCE [LARGE SCALE GENOMIC DNA]</scope>
    <source>
        <strain evidence="3 4">JCM 13852</strain>
    </source>
</reference>
<feature type="region of interest" description="Disordered" evidence="1">
    <location>
        <begin position="117"/>
        <end position="155"/>
    </location>
</feature>
<dbReference type="PROSITE" id="PS50943">
    <property type="entry name" value="HTH_CROC1"/>
    <property type="match status" value="1"/>
</dbReference>
<sequence>MADGQWWAYLQAQLEQRGWKPAQLARASGVSESRISDWRKRGSPPTIPNARAVAEALGEPLVPLLVGAGLLEPGEARQSLSAYSVRELLDEVDARFGELTSRVPDVHVNKATFDRGNPLQLVADSPSTEPMRVQQEREWLSEAERPDEPGPDTGA</sequence>
<dbReference type="CDD" id="cd00093">
    <property type="entry name" value="HTH_XRE"/>
    <property type="match status" value="1"/>
</dbReference>
<keyword evidence="4" id="KW-1185">Reference proteome</keyword>